<feature type="compositionally biased region" description="Basic and acidic residues" evidence="2">
    <location>
        <begin position="23"/>
        <end position="39"/>
    </location>
</feature>
<feature type="compositionally biased region" description="Low complexity" evidence="2">
    <location>
        <begin position="55"/>
        <end position="67"/>
    </location>
</feature>
<feature type="domain" description="UDENN" evidence="3">
    <location>
        <begin position="128"/>
        <end position="592"/>
    </location>
</feature>
<protein>
    <recommendedName>
        <fullName evidence="3">UDENN domain-containing protein</fullName>
    </recommendedName>
</protein>
<accession>A0ABR2ZU60</accession>
<comment type="similarity">
    <text evidence="1">Belongs to the DENND6 family.</text>
</comment>
<dbReference type="PANTHER" id="PTHR13677:SF0">
    <property type="entry name" value="LD41638P"/>
    <property type="match status" value="1"/>
</dbReference>
<evidence type="ECO:0000256" key="2">
    <source>
        <dbReference type="SAM" id="MobiDB-lite"/>
    </source>
</evidence>
<dbReference type="InterPro" id="IPR037516">
    <property type="entry name" value="Tripartite_DENN"/>
</dbReference>
<dbReference type="InterPro" id="IPR024224">
    <property type="entry name" value="DENND6"/>
</dbReference>
<evidence type="ECO:0000313" key="4">
    <source>
        <dbReference type="EMBL" id="KAL0065222.1"/>
    </source>
</evidence>
<comment type="caution">
    <text evidence="4">The sequence shown here is derived from an EMBL/GenBank/DDBJ whole genome shotgun (WGS) entry which is preliminary data.</text>
</comment>
<proteinExistence type="inferred from homology"/>
<feature type="region of interest" description="Disordered" evidence="2">
    <location>
        <begin position="1"/>
        <end position="103"/>
    </location>
</feature>
<organism evidence="4 5">
    <name type="scientific">Marasmius tenuissimus</name>
    <dbReference type="NCBI Taxonomy" id="585030"/>
    <lineage>
        <taxon>Eukaryota</taxon>
        <taxon>Fungi</taxon>
        <taxon>Dikarya</taxon>
        <taxon>Basidiomycota</taxon>
        <taxon>Agaricomycotina</taxon>
        <taxon>Agaricomycetes</taxon>
        <taxon>Agaricomycetidae</taxon>
        <taxon>Agaricales</taxon>
        <taxon>Marasmiineae</taxon>
        <taxon>Marasmiaceae</taxon>
        <taxon>Marasmius</taxon>
    </lineage>
</organism>
<dbReference type="EMBL" id="JBBXMP010000050">
    <property type="protein sequence ID" value="KAL0065222.1"/>
    <property type="molecule type" value="Genomic_DNA"/>
</dbReference>
<sequence>MSKDLKLDDIWDTSDGLDTNITLEKKPKPVKPHALEPSKRFASLKLSTRSPTRQSSLGPLASPSSPDLPKDANAGSRPGLTRSLTLPKVSASESNLNSNAGRSSRIRTEVEMLSLDPVVLENIRRWVLGIAIVEFDLDHGPVLAAVFPDLDLTPEESSNIAFSAFPDSLQFDQGSQNHSFRIREANSRPGSLDSFLYGFSHFTQRRDSQSKRGYEQRSAVILTHHPYPSLFTSLSYVFGPLFETHGTPMLETACHSIAGWPNPTRGSVLELGFLGSVLYLELPPTIDSQQLTDTSSFKEKYDPKLHLLASSPPFYPPPLLLFEASLSHLWSIWECLVLGEPLFIYGSSPVQTSQAVWWFRDLLRPIPLAGDIRPYFTIHDQDNTLIVNKLPPKAGVLLGVTNPLFYKSCSHWPHILSLGRNVKHTAGVNGKSLNALPNPGPAPGWKTSTHKRYISKDRTLLKQLEDACAKGTEQDKLHASLLLRRHFCSRTNEILIPLSRYLNTLIPTPSEVSQSKLGGVIDADTDKRLKLKPFNSDNFFASLKAYGTTLPFRSNSKRNEFYERWLKTRAFGLWLGEQERIVQDVLRERRKEAFEGSNVS</sequence>
<dbReference type="PANTHER" id="PTHR13677">
    <property type="entry name" value="LD41638P"/>
    <property type="match status" value="1"/>
</dbReference>
<evidence type="ECO:0000313" key="5">
    <source>
        <dbReference type="Proteomes" id="UP001437256"/>
    </source>
</evidence>
<feature type="compositionally biased region" description="Polar residues" evidence="2">
    <location>
        <begin position="91"/>
        <end position="102"/>
    </location>
</feature>
<feature type="compositionally biased region" description="Polar residues" evidence="2">
    <location>
        <begin position="45"/>
        <end position="54"/>
    </location>
</feature>
<name>A0ABR2ZU60_9AGAR</name>
<dbReference type="Proteomes" id="UP001437256">
    <property type="component" value="Unassembled WGS sequence"/>
</dbReference>
<keyword evidence="5" id="KW-1185">Reference proteome</keyword>
<evidence type="ECO:0000259" key="3">
    <source>
        <dbReference type="PROSITE" id="PS50211"/>
    </source>
</evidence>
<reference evidence="4 5" key="1">
    <citation type="submission" date="2024-05" db="EMBL/GenBank/DDBJ databases">
        <title>A draft genome resource for the thread blight pathogen Marasmius tenuissimus strain MS-2.</title>
        <authorList>
            <person name="Yulfo-Soto G.E."/>
            <person name="Baruah I.K."/>
            <person name="Amoako-Attah I."/>
            <person name="Bukari Y."/>
            <person name="Meinhardt L.W."/>
            <person name="Bailey B.A."/>
            <person name="Cohen S.P."/>
        </authorList>
    </citation>
    <scope>NUCLEOTIDE SEQUENCE [LARGE SCALE GENOMIC DNA]</scope>
    <source>
        <strain evidence="4 5">MS-2</strain>
    </source>
</reference>
<evidence type="ECO:0000256" key="1">
    <source>
        <dbReference type="ARBA" id="ARBA00007159"/>
    </source>
</evidence>
<gene>
    <name evidence="4" type="ORF">AAF712_007733</name>
</gene>
<dbReference type="PROSITE" id="PS50211">
    <property type="entry name" value="DENN"/>
    <property type="match status" value="1"/>
</dbReference>